<dbReference type="AlphaFoldDB" id="A0A3B0XWH9"/>
<reference evidence="1" key="1">
    <citation type="submission" date="2018-06" db="EMBL/GenBank/DDBJ databases">
        <authorList>
            <person name="Zhirakovskaya E."/>
        </authorList>
    </citation>
    <scope>NUCLEOTIDE SEQUENCE</scope>
</reference>
<proteinExistence type="predicted"/>
<evidence type="ECO:0000313" key="1">
    <source>
        <dbReference type="EMBL" id="VAW66319.1"/>
    </source>
</evidence>
<dbReference type="EMBL" id="UOFJ01000213">
    <property type="protein sequence ID" value="VAW66319.1"/>
    <property type="molecule type" value="Genomic_DNA"/>
</dbReference>
<accession>A0A3B0XWH9</accession>
<sequence length="103" mass="11435">MSDHKTTDKTVKYCLLSAVLKGEIGEITAKGVVINTAQFNAFFSELNARYRTAFLPAAVIEVGRCGISHSKYLTRLSRGVYLIHEEALMEHSKLLKEEAMSVS</sequence>
<organism evidence="1">
    <name type="scientific">hydrothermal vent metagenome</name>
    <dbReference type="NCBI Taxonomy" id="652676"/>
    <lineage>
        <taxon>unclassified sequences</taxon>
        <taxon>metagenomes</taxon>
        <taxon>ecological metagenomes</taxon>
    </lineage>
</organism>
<gene>
    <name evidence="1" type="ORF">MNBD_GAMMA10-1088</name>
</gene>
<protein>
    <submittedName>
        <fullName evidence="1">Uncharacterized protein</fullName>
    </submittedName>
</protein>
<name>A0A3B0XWH9_9ZZZZ</name>